<sequence length="104" mass="11975">MIDEKALSTTCTHKWFNQTLCQVNGSVVRLGVVEGEYHWHKHDDDDEFFYVVEGELFIDLEYRTISLQPRQAFVVPKGILHRTRAPKRTVMLMVENAGIVPTGN</sequence>
<reference evidence="2 3" key="1">
    <citation type="submission" date="2020-08" db="EMBL/GenBank/DDBJ databases">
        <title>Edaphobacter telluris sp. nov. and Acidobacterium dinghuensis sp. nov., two acidobacteria isolated from forest soil.</title>
        <authorList>
            <person name="Fu J."/>
            <person name="Qiu L."/>
        </authorList>
    </citation>
    <scope>NUCLEOTIDE SEQUENCE [LARGE SCALE GENOMIC DNA]</scope>
    <source>
        <strain evidence="2">4Y35</strain>
    </source>
</reference>
<dbReference type="AlphaFoldDB" id="A0A7G8BRG0"/>
<dbReference type="EMBL" id="CP060394">
    <property type="protein sequence ID" value="QNI35130.1"/>
    <property type="molecule type" value="Genomic_DNA"/>
</dbReference>
<dbReference type="InterPro" id="IPR014710">
    <property type="entry name" value="RmlC-like_jellyroll"/>
</dbReference>
<dbReference type="KEGG" id="adin:H7849_22510"/>
<evidence type="ECO:0000313" key="3">
    <source>
        <dbReference type="Proteomes" id="UP000515312"/>
    </source>
</evidence>
<dbReference type="Pfam" id="PF07883">
    <property type="entry name" value="Cupin_2"/>
    <property type="match status" value="1"/>
</dbReference>
<dbReference type="InterPro" id="IPR013096">
    <property type="entry name" value="Cupin_2"/>
</dbReference>
<dbReference type="CDD" id="cd02226">
    <property type="entry name" value="cupin_YdbB-like"/>
    <property type="match status" value="1"/>
</dbReference>
<keyword evidence="3" id="KW-1185">Reference proteome</keyword>
<evidence type="ECO:0000313" key="2">
    <source>
        <dbReference type="EMBL" id="QNI35130.1"/>
    </source>
</evidence>
<name>A0A7G8BRG0_9BACT</name>
<dbReference type="Proteomes" id="UP000515312">
    <property type="component" value="Chromosome"/>
</dbReference>
<dbReference type="PANTHER" id="PTHR36114:SF1">
    <property type="entry name" value="16.7 KDA PROTEIN IN WHIE LOCUS"/>
    <property type="match status" value="1"/>
</dbReference>
<gene>
    <name evidence="2" type="ORF">H7849_22510</name>
</gene>
<dbReference type="InterPro" id="IPR052044">
    <property type="entry name" value="PKS_Associated_Protein"/>
</dbReference>
<evidence type="ECO:0000259" key="1">
    <source>
        <dbReference type="Pfam" id="PF07883"/>
    </source>
</evidence>
<dbReference type="SUPFAM" id="SSF51182">
    <property type="entry name" value="RmlC-like cupins"/>
    <property type="match status" value="1"/>
</dbReference>
<proteinExistence type="predicted"/>
<protein>
    <submittedName>
        <fullName evidence="2">Cupin domain-containing protein</fullName>
    </submittedName>
</protein>
<organism evidence="2 3">
    <name type="scientific">Alloacidobacterium dinghuense</name>
    <dbReference type="NCBI Taxonomy" id="2763107"/>
    <lineage>
        <taxon>Bacteria</taxon>
        <taxon>Pseudomonadati</taxon>
        <taxon>Acidobacteriota</taxon>
        <taxon>Terriglobia</taxon>
        <taxon>Terriglobales</taxon>
        <taxon>Acidobacteriaceae</taxon>
        <taxon>Alloacidobacterium</taxon>
    </lineage>
</organism>
<dbReference type="InterPro" id="IPR011051">
    <property type="entry name" value="RmlC_Cupin_sf"/>
</dbReference>
<dbReference type="PANTHER" id="PTHR36114">
    <property type="entry name" value="16.7 KDA PROTEIN IN WHIE LOCUS"/>
    <property type="match status" value="1"/>
</dbReference>
<feature type="domain" description="Cupin type-2" evidence="1">
    <location>
        <begin position="36"/>
        <end position="94"/>
    </location>
</feature>
<dbReference type="Gene3D" id="2.60.120.10">
    <property type="entry name" value="Jelly Rolls"/>
    <property type="match status" value="1"/>
</dbReference>
<accession>A0A7G8BRG0</accession>